<accession>A0A4P9Z566</accession>
<keyword evidence="9 11" id="KW-0539">Nucleus</keyword>
<feature type="coiled-coil region" evidence="12">
    <location>
        <begin position="964"/>
        <end position="1142"/>
    </location>
</feature>
<protein>
    <recommendedName>
        <fullName evidence="11">Structural maintenance of chromosomes protein</fullName>
    </recommendedName>
</protein>
<evidence type="ECO:0000313" key="15">
    <source>
        <dbReference type="Proteomes" id="UP000278143"/>
    </source>
</evidence>
<evidence type="ECO:0000256" key="5">
    <source>
        <dbReference type="ARBA" id="ARBA00022776"/>
    </source>
</evidence>
<evidence type="ECO:0000256" key="8">
    <source>
        <dbReference type="ARBA" id="ARBA00023067"/>
    </source>
</evidence>
<dbReference type="SUPFAM" id="SSF75553">
    <property type="entry name" value="Smc hinge domain"/>
    <property type="match status" value="1"/>
</dbReference>
<keyword evidence="3" id="KW-0132">Cell division</keyword>
<dbReference type="InterPro" id="IPR027417">
    <property type="entry name" value="P-loop_NTPase"/>
</dbReference>
<dbReference type="GO" id="GO:0005634">
    <property type="term" value="C:nucleus"/>
    <property type="evidence" value="ECO:0007669"/>
    <property type="project" value="UniProtKB-SubCell"/>
</dbReference>
<dbReference type="GO" id="GO:0007076">
    <property type="term" value="P:mitotic chromosome condensation"/>
    <property type="evidence" value="ECO:0007669"/>
    <property type="project" value="TreeGrafter"/>
</dbReference>
<gene>
    <name evidence="14" type="ORF">SYNPS1DRAFT_32392</name>
</gene>
<keyword evidence="5" id="KW-0498">Mitosis</keyword>
<comment type="subcellular location">
    <subcellularLocation>
        <location evidence="1 11">Nucleus</location>
    </subcellularLocation>
</comment>
<dbReference type="EMBL" id="KZ989169">
    <property type="protein sequence ID" value="RKP27676.1"/>
    <property type="molecule type" value="Genomic_DNA"/>
</dbReference>
<evidence type="ECO:0000256" key="1">
    <source>
        <dbReference type="ARBA" id="ARBA00004123"/>
    </source>
</evidence>
<evidence type="ECO:0000256" key="2">
    <source>
        <dbReference type="ARBA" id="ARBA00006005"/>
    </source>
</evidence>
<dbReference type="Gene3D" id="1.20.1060.20">
    <property type="match status" value="1"/>
</dbReference>
<dbReference type="GO" id="GO:0051301">
    <property type="term" value="P:cell division"/>
    <property type="evidence" value="ECO:0007669"/>
    <property type="project" value="UniProtKB-KW"/>
</dbReference>
<dbReference type="InterPro" id="IPR024704">
    <property type="entry name" value="SMC"/>
</dbReference>
<evidence type="ECO:0000256" key="10">
    <source>
        <dbReference type="ARBA" id="ARBA00023306"/>
    </source>
</evidence>
<dbReference type="GO" id="GO:0005524">
    <property type="term" value="F:ATP binding"/>
    <property type="evidence" value="ECO:0007669"/>
    <property type="project" value="UniProtKB-KW"/>
</dbReference>
<dbReference type="Pfam" id="PF02463">
    <property type="entry name" value="SMC_N"/>
    <property type="match status" value="1"/>
</dbReference>
<proteinExistence type="inferred from homology"/>
<dbReference type="PIRSF" id="PIRSF005719">
    <property type="entry name" value="SMC"/>
    <property type="match status" value="1"/>
</dbReference>
<organism evidence="14 15">
    <name type="scientific">Syncephalis pseudoplumigaleata</name>
    <dbReference type="NCBI Taxonomy" id="1712513"/>
    <lineage>
        <taxon>Eukaryota</taxon>
        <taxon>Fungi</taxon>
        <taxon>Fungi incertae sedis</taxon>
        <taxon>Zoopagomycota</taxon>
        <taxon>Zoopagomycotina</taxon>
        <taxon>Zoopagomycetes</taxon>
        <taxon>Zoopagales</taxon>
        <taxon>Piptocephalidaceae</taxon>
        <taxon>Syncephalis</taxon>
    </lineage>
</organism>
<dbReference type="PANTHER" id="PTHR18937:SF172">
    <property type="entry name" value="STRUCTURAL MAINTENANCE OF CHROMOSOMES PROTEIN"/>
    <property type="match status" value="1"/>
</dbReference>
<feature type="coiled-coil region" evidence="12">
    <location>
        <begin position="510"/>
        <end position="642"/>
    </location>
</feature>
<evidence type="ECO:0000256" key="7">
    <source>
        <dbReference type="ARBA" id="ARBA00023054"/>
    </source>
</evidence>
<dbReference type="SUPFAM" id="SSF52540">
    <property type="entry name" value="P-loop containing nucleoside triphosphate hydrolases"/>
    <property type="match status" value="1"/>
</dbReference>
<dbReference type="Gene3D" id="3.40.50.300">
    <property type="entry name" value="P-loop containing nucleotide triphosphate hydrolases"/>
    <property type="match status" value="2"/>
</dbReference>
<feature type="domain" description="SMC hinge" evidence="13">
    <location>
        <begin position="782"/>
        <end position="895"/>
    </location>
</feature>
<keyword evidence="7 12" id="KW-0175">Coiled coil</keyword>
<evidence type="ECO:0000256" key="3">
    <source>
        <dbReference type="ARBA" id="ARBA00022618"/>
    </source>
</evidence>
<sequence>MSLGTERRVLDHGDLDIGHRFRLTDRLRAFFEANDTAIAIGLPDVERTLHEYRAYYADMARAKDNTLSYAFFVDIYCNCEISEDRLKELLAREEKATVCAIPTDYAGVLQCLYARLRHVYRSEVHTWWYVFWDDLYRRNRQVIHQFRKRFADFSPHSPKSICYRPMPRAELEKFIAGNERGGYRHGKGIASFLHAGIINRLYARLDAIVAADADVGLACGTDAGTSQQPSRMSMPRAGSSYLKAAMMATDDESYRRLIITKLVADNFKSYAGVQEIGPFHKSFSAVVGPNGSGKSNVIDSLLFVFGYRASKMRQGKLSDLIHASAGCEHLSYCTVEVHFCEIIDKPGSDDYEAIPGSEIVVSRTAYRNNTSKYHVNGSLSSYSEVTSMLRGRGIDLDHKRFLILQGEVESIAQMKAKAQNEHEDGLLEYLEDIIGTSKYKLPLEERNKQLEEINDVRNERLNRVMITEKEKNSLESKKDEALEYIRAENDLTIKKSSLYQRHAYECQQQAELAESTLIELKTAIEAEEEASKQAREEIEALEKAYKETAKEYEVIDKEAKKVIDELAKFEREDVQMQENRKHLLNRQKKDSNLISEARNWIENHNADIQKCEQTAAQLEQSLAAEEAELDTIINQMKGKTEKFAQQIEVKQRELEPWTEQISALQSASSVEEAEYALLNNELETELRVIEKAQETLAGLRESVQAKTAELQEMQELREQASGRLAALREEMAESRGHEEQAKAKVARLRQQTDEARSALRSTQSRGAIIDSLMRLKDSGRLRGIYGRLGSLGAIDPQYDVAISTACPQLENLVVDTVETGQGCISHLRRNKLGRAVFIVLDKLPSMDYARIDTPDGVPRLFDLVQIKDPRLAPAFYSVLRDTLVARDLEQAKRIAFGAKRWRVVTLDGQLIDMAGTMSGGGGRPSRGRMGATLTDEGVSQDAVSVLEQQQAAAEQEWRAVMAHRKQQQQEYDQATKQLPELETLISKTDMDLAAYQKRIPMAEKQIADLKKQAKPKKDTETRMKQLQKSMAKRSAEMEQLKQQTSVIEQDIKALQEKIMEVGGVRLRSQKAKVENIKEQMESCNEQAVRAQVARTKAEKDLQKAEAAVAANTAEVERIAEEIASIESEIASKTEEALEVRQRCDEARAVERKNKITDAQRVHTESQQHLAHWQGKLAQLKLHDDIMDDEMVAELPQHTEDELRAIRKEELTAEIQQLEKQLHDAKPNLAVLEQYREQHSEYLRRVQELDEVTGRRDQMKQEYDDLRKRRLDEFMKGFTEISYKVKEMYQMITLGGNAELELVDSLDPFSEGIVFSVMPPRKSWKNISNLSGGEKTLSSLALVFALHHFKPTPLYVMDEIDAALDFKNVSIVANYIKERTKNAQFIIISLRNNMFELADRLVGIYKTDNKTKSITINPSLMMSAQ</sequence>
<evidence type="ECO:0000259" key="13">
    <source>
        <dbReference type="SMART" id="SM00968"/>
    </source>
</evidence>
<comment type="similarity">
    <text evidence="2">Belongs to the SMC family. SMC4 subfamily.</text>
</comment>
<dbReference type="Gene3D" id="3.30.70.1620">
    <property type="match status" value="1"/>
</dbReference>
<dbReference type="OrthoDB" id="5575062at2759"/>
<dbReference type="FunFam" id="3.40.50.300:FF:000585">
    <property type="entry name" value="Structural maintenance of chromosomes 4"/>
    <property type="match status" value="1"/>
</dbReference>
<feature type="coiled-coil region" evidence="12">
    <location>
        <begin position="1207"/>
        <end position="1268"/>
    </location>
</feature>
<evidence type="ECO:0000256" key="9">
    <source>
        <dbReference type="ARBA" id="ARBA00023242"/>
    </source>
</evidence>
<dbReference type="Pfam" id="PF06470">
    <property type="entry name" value="SMC_hinge"/>
    <property type="match status" value="1"/>
</dbReference>
<keyword evidence="4" id="KW-0547">Nucleotide-binding</keyword>
<evidence type="ECO:0000256" key="6">
    <source>
        <dbReference type="ARBA" id="ARBA00022840"/>
    </source>
</evidence>
<evidence type="ECO:0000256" key="12">
    <source>
        <dbReference type="SAM" id="Coils"/>
    </source>
</evidence>
<dbReference type="PANTHER" id="PTHR18937">
    <property type="entry name" value="STRUCTURAL MAINTENANCE OF CHROMOSOMES SMC FAMILY MEMBER"/>
    <property type="match status" value="1"/>
</dbReference>
<keyword evidence="8" id="KW-0226">DNA condensation</keyword>
<feature type="coiled-coil region" evidence="12">
    <location>
        <begin position="675"/>
        <end position="765"/>
    </location>
</feature>
<dbReference type="GO" id="GO:0016887">
    <property type="term" value="F:ATP hydrolysis activity"/>
    <property type="evidence" value="ECO:0007669"/>
    <property type="project" value="InterPro"/>
</dbReference>
<name>A0A4P9Z566_9FUNG</name>
<evidence type="ECO:0000313" key="14">
    <source>
        <dbReference type="EMBL" id="RKP27676.1"/>
    </source>
</evidence>
<evidence type="ECO:0000256" key="11">
    <source>
        <dbReference type="PIRNR" id="PIRNR005719"/>
    </source>
</evidence>
<dbReference type="Proteomes" id="UP000278143">
    <property type="component" value="Unassembled WGS sequence"/>
</dbReference>
<dbReference type="InterPro" id="IPR003395">
    <property type="entry name" value="RecF/RecN/SMC_N"/>
</dbReference>
<reference evidence="15" key="1">
    <citation type="journal article" date="2018" name="Nat. Microbiol.">
        <title>Leveraging single-cell genomics to expand the fungal tree of life.</title>
        <authorList>
            <person name="Ahrendt S.R."/>
            <person name="Quandt C.A."/>
            <person name="Ciobanu D."/>
            <person name="Clum A."/>
            <person name="Salamov A."/>
            <person name="Andreopoulos B."/>
            <person name="Cheng J.F."/>
            <person name="Woyke T."/>
            <person name="Pelin A."/>
            <person name="Henrissat B."/>
            <person name="Reynolds N.K."/>
            <person name="Benny G.L."/>
            <person name="Smith M.E."/>
            <person name="James T.Y."/>
            <person name="Grigoriev I.V."/>
        </authorList>
    </citation>
    <scope>NUCLEOTIDE SEQUENCE [LARGE SCALE GENOMIC DNA]</scope>
    <source>
        <strain evidence="15">Benny S71-1</strain>
    </source>
</reference>
<dbReference type="InterPro" id="IPR036277">
    <property type="entry name" value="SMC_hinge_sf"/>
</dbReference>
<keyword evidence="15" id="KW-1185">Reference proteome</keyword>
<evidence type="ECO:0000256" key="4">
    <source>
        <dbReference type="ARBA" id="ARBA00022741"/>
    </source>
</evidence>
<dbReference type="FunFam" id="3.40.50.300:FF:000481">
    <property type="entry name" value="Structural maintenance of chromosomes 4"/>
    <property type="match status" value="1"/>
</dbReference>
<dbReference type="InterPro" id="IPR010935">
    <property type="entry name" value="SMC_hinge"/>
</dbReference>
<dbReference type="SMART" id="SM00968">
    <property type="entry name" value="SMC_hinge"/>
    <property type="match status" value="1"/>
</dbReference>
<keyword evidence="6" id="KW-0067">ATP-binding</keyword>
<dbReference type="GO" id="GO:0000796">
    <property type="term" value="C:condensin complex"/>
    <property type="evidence" value="ECO:0007669"/>
    <property type="project" value="TreeGrafter"/>
</dbReference>
<keyword evidence="10" id="KW-0131">Cell cycle</keyword>